<dbReference type="InterPro" id="IPR055940">
    <property type="entry name" value="DUF7518"/>
</dbReference>
<dbReference type="Proteomes" id="UP001596447">
    <property type="component" value="Unassembled WGS sequence"/>
</dbReference>
<dbReference type="AlphaFoldDB" id="A0ABD5Z5D6"/>
<comment type="caution">
    <text evidence="2">The sequence shown here is derived from an EMBL/GenBank/DDBJ whole genome shotgun (WGS) entry which is preliminary data.</text>
</comment>
<keyword evidence="3" id="KW-1185">Reference proteome</keyword>
<evidence type="ECO:0000256" key="1">
    <source>
        <dbReference type="SAM" id="MobiDB-lite"/>
    </source>
</evidence>
<dbReference type="Pfam" id="PF24362">
    <property type="entry name" value="DUF7518"/>
    <property type="match status" value="1"/>
</dbReference>
<dbReference type="EMBL" id="JBHTAR010000011">
    <property type="protein sequence ID" value="MFC7200356.1"/>
    <property type="molecule type" value="Genomic_DNA"/>
</dbReference>
<feature type="compositionally biased region" description="Basic and acidic residues" evidence="1">
    <location>
        <begin position="40"/>
        <end position="58"/>
    </location>
</feature>
<feature type="compositionally biased region" description="Acidic residues" evidence="1">
    <location>
        <begin position="67"/>
        <end position="82"/>
    </location>
</feature>
<sequence length="108" mass="11979">MSNESERVEDLEQRVKELEATVRGLTEELVEANERIRQLEGEHDLLEATGVEGRERGGEQSAQAADPEPETEAEQADTDPADEEPKSEDTQEQEEEEESGLGDDIIVA</sequence>
<feature type="compositionally biased region" description="Acidic residues" evidence="1">
    <location>
        <begin position="90"/>
        <end position="101"/>
    </location>
</feature>
<organism evidence="2 3">
    <name type="scientific">Halospeciosus flavus</name>
    <dbReference type="NCBI Taxonomy" id="3032283"/>
    <lineage>
        <taxon>Archaea</taxon>
        <taxon>Methanobacteriati</taxon>
        <taxon>Methanobacteriota</taxon>
        <taxon>Stenosarchaea group</taxon>
        <taxon>Halobacteria</taxon>
        <taxon>Halobacteriales</taxon>
        <taxon>Halobacteriaceae</taxon>
        <taxon>Halospeciosus</taxon>
    </lineage>
</organism>
<name>A0ABD5Z5D6_9EURY</name>
<accession>A0ABD5Z5D6</accession>
<protein>
    <recommendedName>
        <fullName evidence="4">Chromosome segregation protein SMC</fullName>
    </recommendedName>
</protein>
<reference evidence="2 3" key="1">
    <citation type="journal article" date="2019" name="Int. J. Syst. Evol. Microbiol.">
        <title>The Global Catalogue of Microorganisms (GCM) 10K type strain sequencing project: providing services to taxonomists for standard genome sequencing and annotation.</title>
        <authorList>
            <consortium name="The Broad Institute Genomics Platform"/>
            <consortium name="The Broad Institute Genome Sequencing Center for Infectious Disease"/>
            <person name="Wu L."/>
            <person name="Ma J."/>
        </authorList>
    </citation>
    <scope>NUCLEOTIDE SEQUENCE [LARGE SCALE GENOMIC DNA]</scope>
    <source>
        <strain evidence="2 3">XZGYJ-43</strain>
    </source>
</reference>
<feature type="region of interest" description="Disordered" evidence="1">
    <location>
        <begin position="40"/>
        <end position="108"/>
    </location>
</feature>
<proteinExistence type="predicted"/>
<gene>
    <name evidence="2" type="ORF">ACFQJ9_13190</name>
</gene>
<evidence type="ECO:0000313" key="3">
    <source>
        <dbReference type="Proteomes" id="UP001596447"/>
    </source>
</evidence>
<dbReference type="RefSeq" id="WP_279527138.1">
    <property type="nucleotide sequence ID" value="NZ_CP122312.1"/>
</dbReference>
<evidence type="ECO:0000313" key="2">
    <source>
        <dbReference type="EMBL" id="MFC7200356.1"/>
    </source>
</evidence>
<evidence type="ECO:0008006" key="4">
    <source>
        <dbReference type="Google" id="ProtNLM"/>
    </source>
</evidence>